<name>A0A0A9EJN9_ARUDO</name>
<accession>A0A0A9EJN9</accession>
<dbReference type="EMBL" id="GBRH01199835">
    <property type="protein sequence ID" value="JAD98060.1"/>
    <property type="molecule type" value="Transcribed_RNA"/>
</dbReference>
<proteinExistence type="predicted"/>
<reference evidence="1" key="1">
    <citation type="submission" date="2014-09" db="EMBL/GenBank/DDBJ databases">
        <authorList>
            <person name="Magalhaes I.L.F."/>
            <person name="Oliveira U."/>
            <person name="Santos F.R."/>
            <person name="Vidigal T.H.D.A."/>
            <person name="Brescovit A.D."/>
            <person name="Santos A.J."/>
        </authorList>
    </citation>
    <scope>NUCLEOTIDE SEQUENCE</scope>
    <source>
        <tissue evidence="1">Shoot tissue taken approximately 20 cm above the soil surface</tissue>
    </source>
</reference>
<protein>
    <submittedName>
        <fullName evidence="1">Uncharacterized protein</fullName>
    </submittedName>
</protein>
<organism evidence="1">
    <name type="scientific">Arundo donax</name>
    <name type="common">Giant reed</name>
    <name type="synonym">Donax arundinaceus</name>
    <dbReference type="NCBI Taxonomy" id="35708"/>
    <lineage>
        <taxon>Eukaryota</taxon>
        <taxon>Viridiplantae</taxon>
        <taxon>Streptophyta</taxon>
        <taxon>Embryophyta</taxon>
        <taxon>Tracheophyta</taxon>
        <taxon>Spermatophyta</taxon>
        <taxon>Magnoliopsida</taxon>
        <taxon>Liliopsida</taxon>
        <taxon>Poales</taxon>
        <taxon>Poaceae</taxon>
        <taxon>PACMAD clade</taxon>
        <taxon>Arundinoideae</taxon>
        <taxon>Arundineae</taxon>
        <taxon>Arundo</taxon>
    </lineage>
</organism>
<dbReference type="AlphaFoldDB" id="A0A0A9EJN9"/>
<sequence>MLASSILIGSLKRILILEVSLSLSLSLSESKVTLSYSILQLGLNSCISGTMM</sequence>
<evidence type="ECO:0000313" key="1">
    <source>
        <dbReference type="EMBL" id="JAD98060.1"/>
    </source>
</evidence>
<reference evidence="1" key="2">
    <citation type="journal article" date="2015" name="Data Brief">
        <title>Shoot transcriptome of the giant reed, Arundo donax.</title>
        <authorList>
            <person name="Barrero R.A."/>
            <person name="Guerrero F.D."/>
            <person name="Moolhuijzen P."/>
            <person name="Goolsby J.A."/>
            <person name="Tidwell J."/>
            <person name="Bellgard S.E."/>
            <person name="Bellgard M.I."/>
        </authorList>
    </citation>
    <scope>NUCLEOTIDE SEQUENCE</scope>
    <source>
        <tissue evidence="1">Shoot tissue taken approximately 20 cm above the soil surface</tissue>
    </source>
</reference>